<accession>A0A6J6D7E9</accession>
<name>A0A6J6D7E9_9ZZZZ</name>
<reference evidence="2" key="1">
    <citation type="submission" date="2020-05" db="EMBL/GenBank/DDBJ databases">
        <authorList>
            <person name="Chiriac C."/>
            <person name="Salcher M."/>
            <person name="Ghai R."/>
            <person name="Kavagutti S V."/>
        </authorList>
    </citation>
    <scope>NUCLEOTIDE SEQUENCE</scope>
</reference>
<dbReference type="InterPro" id="IPR024775">
    <property type="entry name" value="DinB-like"/>
</dbReference>
<gene>
    <name evidence="2" type="ORF">UFOPK1650_00092</name>
</gene>
<feature type="domain" description="DinB-like" evidence="1">
    <location>
        <begin position="12"/>
        <end position="144"/>
    </location>
</feature>
<dbReference type="Pfam" id="PF12867">
    <property type="entry name" value="DinB_2"/>
    <property type="match status" value="1"/>
</dbReference>
<protein>
    <submittedName>
        <fullName evidence="2">Unannotated protein</fullName>
    </submittedName>
</protein>
<dbReference type="InterPro" id="IPR034660">
    <property type="entry name" value="DinB/YfiT-like"/>
</dbReference>
<sequence>MTHEVIDAYKVSGDRFVSIARASSDADMAKVPAENEWNGAFIVHHMADFEIHFAHRILRLLTEENPEIAGYSEDPYPGNLNYAARDWKTSVQLIEATRKTITDVLSRVDEASLSRPGVHSERGAIKLQDIVKSAANHINAHADQLEAALNS</sequence>
<dbReference type="Gene3D" id="1.20.120.450">
    <property type="entry name" value="dinb family like domain"/>
    <property type="match status" value="1"/>
</dbReference>
<organism evidence="2">
    <name type="scientific">freshwater metagenome</name>
    <dbReference type="NCBI Taxonomy" id="449393"/>
    <lineage>
        <taxon>unclassified sequences</taxon>
        <taxon>metagenomes</taxon>
        <taxon>ecological metagenomes</taxon>
    </lineage>
</organism>
<evidence type="ECO:0000313" key="2">
    <source>
        <dbReference type="EMBL" id="CAB4559891.1"/>
    </source>
</evidence>
<evidence type="ECO:0000259" key="1">
    <source>
        <dbReference type="Pfam" id="PF12867"/>
    </source>
</evidence>
<dbReference type="EMBL" id="CAEZTJ010000005">
    <property type="protein sequence ID" value="CAB4559891.1"/>
    <property type="molecule type" value="Genomic_DNA"/>
</dbReference>
<dbReference type="AlphaFoldDB" id="A0A6J6D7E9"/>
<dbReference type="SUPFAM" id="SSF109854">
    <property type="entry name" value="DinB/YfiT-like putative metalloenzymes"/>
    <property type="match status" value="1"/>
</dbReference>
<proteinExistence type="predicted"/>